<protein>
    <submittedName>
        <fullName evidence="1">Uncharacterized protein</fullName>
    </submittedName>
</protein>
<reference evidence="1" key="1">
    <citation type="journal article" date="2020" name="Stud. Mycol.">
        <title>101 Dothideomycetes genomes: a test case for predicting lifestyles and emergence of pathogens.</title>
        <authorList>
            <person name="Haridas S."/>
            <person name="Albert R."/>
            <person name="Binder M."/>
            <person name="Bloem J."/>
            <person name="Labutti K."/>
            <person name="Salamov A."/>
            <person name="Andreopoulos B."/>
            <person name="Baker S."/>
            <person name="Barry K."/>
            <person name="Bills G."/>
            <person name="Bluhm B."/>
            <person name="Cannon C."/>
            <person name="Castanera R."/>
            <person name="Culley D."/>
            <person name="Daum C."/>
            <person name="Ezra D."/>
            <person name="Gonzalez J."/>
            <person name="Henrissat B."/>
            <person name="Kuo A."/>
            <person name="Liang C."/>
            <person name="Lipzen A."/>
            <person name="Lutzoni F."/>
            <person name="Magnuson J."/>
            <person name="Mondo S."/>
            <person name="Nolan M."/>
            <person name="Ohm R."/>
            <person name="Pangilinan J."/>
            <person name="Park H.-J."/>
            <person name="Ramirez L."/>
            <person name="Alfaro M."/>
            <person name="Sun H."/>
            <person name="Tritt A."/>
            <person name="Yoshinaga Y."/>
            <person name="Zwiers L.-H."/>
            <person name="Turgeon B."/>
            <person name="Goodwin S."/>
            <person name="Spatafora J."/>
            <person name="Crous P."/>
            <person name="Grigoriev I."/>
        </authorList>
    </citation>
    <scope>NUCLEOTIDE SEQUENCE</scope>
    <source>
        <strain evidence="1">CBS 161.51</strain>
    </source>
</reference>
<keyword evidence="2" id="KW-1185">Reference proteome</keyword>
<proteinExistence type="predicted"/>
<dbReference type="EMBL" id="ML976358">
    <property type="protein sequence ID" value="KAF1934850.1"/>
    <property type="molecule type" value="Genomic_DNA"/>
</dbReference>
<evidence type="ECO:0000313" key="1">
    <source>
        <dbReference type="EMBL" id="KAF1934850.1"/>
    </source>
</evidence>
<organism evidence="1 2">
    <name type="scientific">Clathrospora elynae</name>
    <dbReference type="NCBI Taxonomy" id="706981"/>
    <lineage>
        <taxon>Eukaryota</taxon>
        <taxon>Fungi</taxon>
        <taxon>Dikarya</taxon>
        <taxon>Ascomycota</taxon>
        <taxon>Pezizomycotina</taxon>
        <taxon>Dothideomycetes</taxon>
        <taxon>Pleosporomycetidae</taxon>
        <taxon>Pleosporales</taxon>
        <taxon>Diademaceae</taxon>
        <taxon>Clathrospora</taxon>
    </lineage>
</organism>
<accession>A0A6A5S5H2</accession>
<name>A0A6A5S5H2_9PLEO</name>
<dbReference type="AlphaFoldDB" id="A0A6A5S5H2"/>
<evidence type="ECO:0000313" key="2">
    <source>
        <dbReference type="Proteomes" id="UP000800038"/>
    </source>
</evidence>
<dbReference type="Proteomes" id="UP000800038">
    <property type="component" value="Unassembled WGS sequence"/>
</dbReference>
<sequence length="64" mass="7249">MFALLDLNALSHYTVNTILISTQCLYNILRSNLSQDTPQPYKTALTELLKRDYDCDDAAMHAIS</sequence>
<gene>
    <name evidence="1" type="ORF">EJ02DRAFT_161564</name>
</gene>